<dbReference type="Proteomes" id="UP000185678">
    <property type="component" value="Unassembled WGS sequence"/>
</dbReference>
<feature type="transmembrane region" description="Helical" evidence="1">
    <location>
        <begin position="12"/>
        <end position="30"/>
    </location>
</feature>
<proteinExistence type="predicted"/>
<reference evidence="2 3" key="1">
    <citation type="submission" date="2017-01" db="EMBL/GenBank/DDBJ databases">
        <authorList>
            <person name="Mah S.A."/>
            <person name="Swanson W.J."/>
            <person name="Moy G.W."/>
            <person name="Vacquier V.D."/>
        </authorList>
    </citation>
    <scope>NUCLEOTIDE SEQUENCE [LARGE SCALE GENOMIC DNA]</scope>
    <source>
        <strain evidence="2 3">DSM 11589</strain>
    </source>
</reference>
<dbReference type="AlphaFoldDB" id="A0A1N7K2X8"/>
<keyword evidence="1" id="KW-0812">Transmembrane</keyword>
<evidence type="ECO:0000313" key="2">
    <source>
        <dbReference type="EMBL" id="SIS55929.1"/>
    </source>
</evidence>
<sequence length="47" mass="5194">MSVLLNNPTILAAVIAGVAFLIALKVTAFLEHFQVDRLRSTARKMRP</sequence>
<keyword evidence="3" id="KW-1185">Reference proteome</keyword>
<keyword evidence="1" id="KW-0472">Membrane</keyword>
<dbReference type="RefSeq" id="WP_175617006.1">
    <property type="nucleotide sequence ID" value="NZ_FTOA01000002.1"/>
</dbReference>
<dbReference type="EMBL" id="FTOA01000002">
    <property type="protein sequence ID" value="SIS55929.1"/>
    <property type="molecule type" value="Genomic_DNA"/>
</dbReference>
<gene>
    <name evidence="2" type="ORF">SAMN05421779_102582</name>
</gene>
<accession>A0A1N7K2X8</accession>
<evidence type="ECO:0000313" key="3">
    <source>
        <dbReference type="Proteomes" id="UP000185678"/>
    </source>
</evidence>
<evidence type="ECO:0000256" key="1">
    <source>
        <dbReference type="SAM" id="Phobius"/>
    </source>
</evidence>
<organism evidence="2 3">
    <name type="scientific">Insolitispirillum peregrinum</name>
    <dbReference type="NCBI Taxonomy" id="80876"/>
    <lineage>
        <taxon>Bacteria</taxon>
        <taxon>Pseudomonadati</taxon>
        <taxon>Pseudomonadota</taxon>
        <taxon>Alphaproteobacteria</taxon>
        <taxon>Rhodospirillales</taxon>
        <taxon>Novispirillaceae</taxon>
        <taxon>Insolitispirillum</taxon>
    </lineage>
</organism>
<name>A0A1N7K2X8_9PROT</name>
<protein>
    <submittedName>
        <fullName evidence="2">Uncharacterized protein</fullName>
    </submittedName>
</protein>
<keyword evidence="1" id="KW-1133">Transmembrane helix</keyword>